<dbReference type="AlphaFoldDB" id="A0A8K0X2T6"/>
<evidence type="ECO:0000256" key="1">
    <source>
        <dbReference type="ARBA" id="ARBA00023242"/>
    </source>
</evidence>
<evidence type="ECO:0000256" key="2">
    <source>
        <dbReference type="SAM" id="MobiDB-lite"/>
    </source>
</evidence>
<sequence>MKIRQITTCDTCRARKIACLRGRRTCPGYQHPFIFRQPVVGAPRRKGDTQRPKRRRTGSADAPKPPSSVTFGSTSTSQVQTDSQLRRILSQERLSSIRPPLAWPLLDMVSLVVQNFSPHRLSKLRHTDSSDTHDLAPRLCGAWVETLPFLACHEMADKVLAPSIKTLATSMVSRGPGGVAPVYDALKAHELAISSIQSGIRSIKGGQSSDSSILAAAVTCLFLAELLLPTSASGAAIHANGVGDLFQMHSPGFYSSGLDHQLFVGIRPVLFIHSILVRREGFLSDPRWIVGPFSLRKETHLQKLMSEVSMLPSILRAADELLERPEDASLPDLLSDDEVVAVIDRFSRQIDIVSMFEETYQDDSPDGSVFPLYPPDRHASISFPSITSANIFTHIWAFHIICARNIGQLLSRFPSAEAKVESRLKQSISEDMILQLSILILRSMDFLTSDDFKLSGAASACLPLIVVIDVLKNEGQGHNKLSVWYERVLNMSMERGYHFLFERLL</sequence>
<organism evidence="3 4">
    <name type="scientific">Plectosphaerella cucumerina</name>
    <dbReference type="NCBI Taxonomy" id="40658"/>
    <lineage>
        <taxon>Eukaryota</taxon>
        <taxon>Fungi</taxon>
        <taxon>Dikarya</taxon>
        <taxon>Ascomycota</taxon>
        <taxon>Pezizomycotina</taxon>
        <taxon>Sordariomycetes</taxon>
        <taxon>Hypocreomycetidae</taxon>
        <taxon>Glomerellales</taxon>
        <taxon>Plectosphaerellaceae</taxon>
        <taxon>Plectosphaerella</taxon>
    </lineage>
</organism>
<keyword evidence="1" id="KW-0539">Nucleus</keyword>
<evidence type="ECO:0000313" key="4">
    <source>
        <dbReference type="Proteomes" id="UP000813385"/>
    </source>
</evidence>
<proteinExistence type="predicted"/>
<comment type="caution">
    <text evidence="3">The sequence shown here is derived from an EMBL/GenBank/DDBJ whole genome shotgun (WGS) entry which is preliminary data.</text>
</comment>
<reference evidence="3" key="1">
    <citation type="journal article" date="2021" name="Nat. Commun.">
        <title>Genetic determinants of endophytism in the Arabidopsis root mycobiome.</title>
        <authorList>
            <person name="Mesny F."/>
            <person name="Miyauchi S."/>
            <person name="Thiergart T."/>
            <person name="Pickel B."/>
            <person name="Atanasova L."/>
            <person name="Karlsson M."/>
            <person name="Huettel B."/>
            <person name="Barry K.W."/>
            <person name="Haridas S."/>
            <person name="Chen C."/>
            <person name="Bauer D."/>
            <person name="Andreopoulos W."/>
            <person name="Pangilinan J."/>
            <person name="LaButti K."/>
            <person name="Riley R."/>
            <person name="Lipzen A."/>
            <person name="Clum A."/>
            <person name="Drula E."/>
            <person name="Henrissat B."/>
            <person name="Kohler A."/>
            <person name="Grigoriev I.V."/>
            <person name="Martin F.M."/>
            <person name="Hacquard S."/>
        </authorList>
    </citation>
    <scope>NUCLEOTIDE SEQUENCE</scope>
    <source>
        <strain evidence="3">MPI-CAGE-AT-0016</strain>
    </source>
</reference>
<dbReference type="InterPro" id="IPR001138">
    <property type="entry name" value="Zn2Cys6_DnaBD"/>
</dbReference>
<evidence type="ECO:0000313" key="3">
    <source>
        <dbReference type="EMBL" id="KAH7361947.1"/>
    </source>
</evidence>
<dbReference type="Proteomes" id="UP000813385">
    <property type="component" value="Unassembled WGS sequence"/>
</dbReference>
<dbReference type="GO" id="GO:0008270">
    <property type="term" value="F:zinc ion binding"/>
    <property type="evidence" value="ECO:0007669"/>
    <property type="project" value="InterPro"/>
</dbReference>
<protein>
    <recommendedName>
        <fullName evidence="5">Zn(2)-C6 fungal-type domain-containing protein</fullName>
    </recommendedName>
</protein>
<dbReference type="EMBL" id="JAGPXD010000003">
    <property type="protein sequence ID" value="KAH7361947.1"/>
    <property type="molecule type" value="Genomic_DNA"/>
</dbReference>
<feature type="region of interest" description="Disordered" evidence="2">
    <location>
        <begin position="37"/>
        <end position="83"/>
    </location>
</feature>
<dbReference type="GO" id="GO:0000981">
    <property type="term" value="F:DNA-binding transcription factor activity, RNA polymerase II-specific"/>
    <property type="evidence" value="ECO:0007669"/>
    <property type="project" value="InterPro"/>
</dbReference>
<evidence type="ECO:0008006" key="5">
    <source>
        <dbReference type="Google" id="ProtNLM"/>
    </source>
</evidence>
<dbReference type="PANTHER" id="PTHR38111:SF9">
    <property type="entry name" value="ZN(2)-C6 FUNGAL-TYPE DOMAIN-CONTAINING PROTEIN"/>
    <property type="match status" value="1"/>
</dbReference>
<dbReference type="InterPro" id="IPR053178">
    <property type="entry name" value="Osmoadaptation_assoc"/>
</dbReference>
<name>A0A8K0X2T6_9PEZI</name>
<dbReference type="CDD" id="cd00067">
    <property type="entry name" value="GAL4"/>
    <property type="match status" value="1"/>
</dbReference>
<accession>A0A8K0X2T6</accession>
<dbReference type="OrthoDB" id="4830810at2759"/>
<feature type="compositionally biased region" description="Low complexity" evidence="2">
    <location>
        <begin position="73"/>
        <end position="83"/>
    </location>
</feature>
<gene>
    <name evidence="3" type="ORF">B0T11DRAFT_310787</name>
</gene>
<dbReference type="PANTHER" id="PTHR38111">
    <property type="entry name" value="ZN(2)-C6 FUNGAL-TYPE DOMAIN-CONTAINING PROTEIN-RELATED"/>
    <property type="match status" value="1"/>
</dbReference>
<keyword evidence="4" id="KW-1185">Reference proteome</keyword>